<proteinExistence type="predicted"/>
<evidence type="ECO:0000256" key="1">
    <source>
        <dbReference type="SAM" id="Phobius"/>
    </source>
</evidence>
<dbReference type="Proteomes" id="UP000321892">
    <property type="component" value="Chromosome"/>
</dbReference>
<organism evidence="2 3">
    <name type="scientific">Leptotrichia hofstadii</name>
    <dbReference type="NCBI Taxonomy" id="157688"/>
    <lineage>
        <taxon>Bacteria</taxon>
        <taxon>Fusobacteriati</taxon>
        <taxon>Fusobacteriota</taxon>
        <taxon>Fusobacteriia</taxon>
        <taxon>Fusobacteriales</taxon>
        <taxon>Leptotrichiaceae</taxon>
        <taxon>Leptotrichia</taxon>
    </lineage>
</organism>
<dbReference type="KEGG" id="lhf:JCM16775_0165"/>
<keyword evidence="1" id="KW-1133">Transmembrane helix</keyword>
<dbReference type="AlphaFoldDB" id="A0A510JDX6"/>
<dbReference type="OrthoDB" id="82447at2"/>
<evidence type="ECO:0000313" key="2">
    <source>
        <dbReference type="EMBL" id="BBM37490.1"/>
    </source>
</evidence>
<feature type="transmembrane region" description="Helical" evidence="1">
    <location>
        <begin position="182"/>
        <end position="202"/>
    </location>
</feature>
<keyword evidence="1" id="KW-0812">Transmembrane</keyword>
<accession>A0A510JDX6</accession>
<feature type="transmembrane region" description="Helical" evidence="1">
    <location>
        <begin position="74"/>
        <end position="94"/>
    </location>
</feature>
<feature type="transmembrane region" description="Helical" evidence="1">
    <location>
        <begin position="32"/>
        <end position="54"/>
    </location>
</feature>
<keyword evidence="3" id="KW-1185">Reference proteome</keyword>
<protein>
    <submittedName>
        <fullName evidence="2">Uncharacterized protein</fullName>
    </submittedName>
</protein>
<evidence type="ECO:0000313" key="3">
    <source>
        <dbReference type="Proteomes" id="UP000321892"/>
    </source>
</evidence>
<feature type="transmembrane region" description="Helical" evidence="1">
    <location>
        <begin position="132"/>
        <end position="150"/>
    </location>
</feature>
<reference evidence="2 3" key="1">
    <citation type="submission" date="2019-07" db="EMBL/GenBank/DDBJ databases">
        <title>Complete Genome Sequence of Leptotrichia hofstadii Strain JCM16775.</title>
        <authorList>
            <person name="Watanabe S."/>
            <person name="Cui L."/>
        </authorList>
    </citation>
    <scope>NUCLEOTIDE SEQUENCE [LARGE SCALE GENOMIC DNA]</scope>
    <source>
        <strain evidence="2 3">JCM16775</strain>
    </source>
</reference>
<dbReference type="EMBL" id="AP019823">
    <property type="protein sequence ID" value="BBM37490.1"/>
    <property type="molecule type" value="Genomic_DNA"/>
</dbReference>
<keyword evidence="1" id="KW-0472">Membrane</keyword>
<feature type="transmembrane region" description="Helical" evidence="1">
    <location>
        <begin position="106"/>
        <end position="126"/>
    </location>
</feature>
<dbReference type="RefSeq" id="WP_026745387.1">
    <property type="nucleotide sequence ID" value="NZ_AP019823.1"/>
</dbReference>
<name>A0A510JDX6_9FUSO</name>
<gene>
    <name evidence="2" type="ORF">JCM16775_0165</name>
</gene>
<sequence length="203" mass="23160">MKSNRKTENKIDAGTSKEIQIFITEEILASRIWVISGIAISILLCMLLKSYMIFELDNIIHAIRKLELPDVKGIFLILLFVLEILFLFTLPITLLNKQKKNMKSALTVLSLIMGLILAIFYSKLLFFCTHKTVVAGIMILLALILAVLLIKKDIKNIQTKILKKVEEDDTEILEKTRFFSAVMLYSDIGKVVILYCLLILIIK</sequence>